<dbReference type="HOGENOM" id="CLU_1650074_0_0_9"/>
<name>D7UXL6_LISGR</name>
<comment type="caution">
    <text evidence="3">The sequence shown here is derived from an EMBL/GenBank/DDBJ whole genome shotgun (WGS) entry which is preliminary data.</text>
</comment>
<proteinExistence type="predicted"/>
<sequence length="199" mass="21332">MKLKHLMYIFAASLMLFSVSVPATAAIAKEQTASPAANATPDGYPNSSNGGRGGGGGGGGSSAPGGFKGPAKPTPKPKPKPKSNKGKKGKKKSKKKKKKKTKAQKYKSAKKKGKKVKGNNSKKVSKKGDSKLPPTGKKYSSKDLISGGKVKQRRYYGKNGKAELDIDYFHAVSKNQNVKFPHRHKITWGKNGKINRSKH</sequence>
<dbReference type="eggNOG" id="ENOG5033HAA">
    <property type="taxonomic scope" value="Bacteria"/>
</dbReference>
<evidence type="ECO:0000256" key="2">
    <source>
        <dbReference type="SAM" id="SignalP"/>
    </source>
</evidence>
<gene>
    <name evidence="3" type="ORF">HMPREF0556_10977</name>
</gene>
<reference evidence="3" key="1">
    <citation type="submission" date="2010-06" db="EMBL/GenBank/DDBJ databases">
        <authorList>
            <person name="Muzny D."/>
            <person name="Qin X."/>
            <person name="Buhay C."/>
            <person name="Dugan-Rocha S."/>
            <person name="Ding Y."/>
            <person name="Chen G."/>
            <person name="Hawes A."/>
            <person name="Holder M."/>
            <person name="Jhangiani S."/>
            <person name="Johnson A."/>
            <person name="Khan Z."/>
            <person name="Li Z."/>
            <person name="Liu W."/>
            <person name="Liu X."/>
            <person name="Perez L."/>
            <person name="Shen H."/>
            <person name="Wang Q."/>
            <person name="Watt J."/>
            <person name="Xi L."/>
            <person name="Xin Y."/>
            <person name="Zhou J."/>
            <person name="Deng J."/>
            <person name="Jiang H."/>
            <person name="Liu Y."/>
            <person name="Qu J."/>
            <person name="Song X.-Z."/>
            <person name="Zhang L."/>
            <person name="Villasana D."/>
            <person name="Johnson A."/>
            <person name="Liu J."/>
            <person name="Liyanage D."/>
            <person name="Lorensuhewa L."/>
            <person name="Robinson T."/>
            <person name="Song A."/>
            <person name="Song B.-B."/>
            <person name="Dinh H."/>
            <person name="Thornton R."/>
            <person name="Coyle M."/>
            <person name="Francisco L."/>
            <person name="Jackson L."/>
            <person name="Javaid M."/>
            <person name="Korchina V."/>
            <person name="Kovar C."/>
            <person name="Mata R."/>
            <person name="Mathew T."/>
            <person name="Ngo R."/>
            <person name="Nguyen L."/>
            <person name="Nguyen N."/>
            <person name="Okwuonu G."/>
            <person name="Ongeri F."/>
            <person name="Pham C."/>
            <person name="Simmons D."/>
            <person name="Wilczek-Boney K."/>
            <person name="Hale W."/>
            <person name="Jakkamsetti A."/>
            <person name="Pham P."/>
            <person name="Ruth R."/>
            <person name="San Lucas F."/>
            <person name="Warren J."/>
            <person name="Zhang J."/>
            <person name="Zhao Z."/>
            <person name="Zhou C."/>
            <person name="Zhu D."/>
            <person name="Lee S."/>
            <person name="Bess C."/>
            <person name="Blankenburg K."/>
            <person name="Forbes L."/>
            <person name="Fu Q."/>
            <person name="Gubbala S."/>
            <person name="Hirani K."/>
            <person name="Jayaseelan J.C."/>
            <person name="Lara F."/>
            <person name="Munidasa M."/>
            <person name="Palculict T."/>
            <person name="Patil S."/>
            <person name="Pu L.-L."/>
            <person name="Saada N."/>
            <person name="Tang L."/>
            <person name="Weissenberger G."/>
            <person name="Zhu Y."/>
            <person name="Hemphill L."/>
            <person name="Shang Y."/>
            <person name="Youmans B."/>
            <person name="Ayvaz T."/>
            <person name="Ross M."/>
            <person name="Santibanez J."/>
            <person name="Aqrawi P."/>
            <person name="Gross S."/>
            <person name="Joshi V."/>
            <person name="Fowler G."/>
            <person name="Nazareth L."/>
            <person name="Reid J."/>
            <person name="Worley K."/>
            <person name="Petrosino J."/>
            <person name="Highlander S."/>
            <person name="Gibbs R."/>
        </authorList>
    </citation>
    <scope>NUCLEOTIDE SEQUENCE [LARGE SCALE GENOMIC DNA]</scope>
    <source>
        <strain evidence="3">DSM 20601</strain>
    </source>
</reference>
<dbReference type="EMBL" id="ACCR02000003">
    <property type="protein sequence ID" value="EFI84424.1"/>
    <property type="molecule type" value="Genomic_DNA"/>
</dbReference>
<keyword evidence="2" id="KW-0732">Signal</keyword>
<feature type="region of interest" description="Disordered" evidence="1">
    <location>
        <begin position="31"/>
        <end position="152"/>
    </location>
</feature>
<feature type="chain" id="PRO_5038440453" evidence="2">
    <location>
        <begin position="26"/>
        <end position="199"/>
    </location>
</feature>
<organism evidence="3 4">
    <name type="scientific">Listeria grayi DSM 20601</name>
    <dbReference type="NCBI Taxonomy" id="525367"/>
    <lineage>
        <taxon>Bacteria</taxon>
        <taxon>Bacillati</taxon>
        <taxon>Bacillota</taxon>
        <taxon>Bacilli</taxon>
        <taxon>Bacillales</taxon>
        <taxon>Listeriaceae</taxon>
        <taxon>Listeria</taxon>
    </lineage>
</organism>
<evidence type="ECO:0000313" key="3">
    <source>
        <dbReference type="EMBL" id="EFI84424.1"/>
    </source>
</evidence>
<evidence type="ECO:0000256" key="1">
    <source>
        <dbReference type="SAM" id="MobiDB-lite"/>
    </source>
</evidence>
<feature type="compositionally biased region" description="Gly residues" evidence="1">
    <location>
        <begin position="50"/>
        <end position="68"/>
    </location>
</feature>
<evidence type="ECO:0000313" key="4">
    <source>
        <dbReference type="Proteomes" id="UP000010119"/>
    </source>
</evidence>
<dbReference type="RefSeq" id="WP_003758181.1">
    <property type="nucleotide sequence ID" value="NZ_GL538353.1"/>
</dbReference>
<protein>
    <submittedName>
        <fullName evidence="3">Uncharacterized protein</fullName>
    </submittedName>
</protein>
<keyword evidence="4" id="KW-1185">Reference proteome</keyword>
<dbReference type="AlphaFoldDB" id="D7UXL6"/>
<dbReference type="STRING" id="525367.HMPREF0556_10977"/>
<feature type="signal peptide" evidence="2">
    <location>
        <begin position="1"/>
        <end position="25"/>
    </location>
</feature>
<feature type="compositionally biased region" description="Basic residues" evidence="1">
    <location>
        <begin position="75"/>
        <end position="117"/>
    </location>
</feature>
<accession>D7UXL6</accession>
<dbReference type="Proteomes" id="UP000010119">
    <property type="component" value="Unassembled WGS sequence"/>
</dbReference>